<evidence type="ECO:0008006" key="4">
    <source>
        <dbReference type="Google" id="ProtNLM"/>
    </source>
</evidence>
<evidence type="ECO:0000313" key="2">
    <source>
        <dbReference type="EMBL" id="NYG56748.1"/>
    </source>
</evidence>
<sequence length="159" mass="16949">MDLARRAVLPLRLLLVVAFGLLLLLQTFSIPGQLAYEAEQDPSVGAERWVLLAVLVLGLACVQVVIVCTWRLLGMVQADRIFSPAAFRWVDGIVVAVFAGCALLTGLFLWVGSTADDPGAPLLLLVVLTAAGVLALLMVVMRALLVQATSLRTDLDAVI</sequence>
<keyword evidence="1" id="KW-0472">Membrane</keyword>
<keyword evidence="3" id="KW-1185">Reference proteome</keyword>
<protein>
    <recommendedName>
        <fullName evidence="4">DUF2975 domain-containing protein</fullName>
    </recommendedName>
</protein>
<name>A0A7Y9RXW1_9ACTN</name>
<proteinExistence type="predicted"/>
<dbReference type="InterPro" id="IPR021354">
    <property type="entry name" value="DUF2975"/>
</dbReference>
<dbReference type="AlphaFoldDB" id="A0A7Y9RXW1"/>
<dbReference type="RefSeq" id="WP_179518952.1">
    <property type="nucleotide sequence ID" value="NZ_JACCAC010000001.1"/>
</dbReference>
<evidence type="ECO:0000256" key="1">
    <source>
        <dbReference type="SAM" id="Phobius"/>
    </source>
</evidence>
<dbReference type="EMBL" id="JACCAC010000001">
    <property type="protein sequence ID" value="NYG56748.1"/>
    <property type="molecule type" value="Genomic_DNA"/>
</dbReference>
<feature type="transmembrane region" description="Helical" evidence="1">
    <location>
        <begin position="122"/>
        <end position="145"/>
    </location>
</feature>
<gene>
    <name evidence="2" type="ORF">BJ989_003052</name>
</gene>
<dbReference type="Pfam" id="PF11188">
    <property type="entry name" value="DUF2975"/>
    <property type="match status" value="1"/>
</dbReference>
<dbReference type="Proteomes" id="UP000544110">
    <property type="component" value="Unassembled WGS sequence"/>
</dbReference>
<comment type="caution">
    <text evidence="2">The sequence shown here is derived from an EMBL/GenBank/DDBJ whole genome shotgun (WGS) entry which is preliminary data.</text>
</comment>
<feature type="transmembrane region" description="Helical" evidence="1">
    <location>
        <begin position="85"/>
        <end position="110"/>
    </location>
</feature>
<feature type="transmembrane region" description="Helical" evidence="1">
    <location>
        <begin position="49"/>
        <end position="73"/>
    </location>
</feature>
<evidence type="ECO:0000313" key="3">
    <source>
        <dbReference type="Proteomes" id="UP000544110"/>
    </source>
</evidence>
<reference evidence="2 3" key="1">
    <citation type="submission" date="2020-07" db="EMBL/GenBank/DDBJ databases">
        <title>Sequencing the genomes of 1000 actinobacteria strains.</title>
        <authorList>
            <person name="Klenk H.-P."/>
        </authorList>
    </citation>
    <scope>NUCLEOTIDE SEQUENCE [LARGE SCALE GENOMIC DNA]</scope>
    <source>
        <strain evidence="2 3">DSM 24552</strain>
    </source>
</reference>
<keyword evidence="1" id="KW-1133">Transmembrane helix</keyword>
<keyword evidence="1" id="KW-0812">Transmembrane</keyword>
<organism evidence="2 3">
    <name type="scientific">Nocardioides perillae</name>
    <dbReference type="NCBI Taxonomy" id="1119534"/>
    <lineage>
        <taxon>Bacteria</taxon>
        <taxon>Bacillati</taxon>
        <taxon>Actinomycetota</taxon>
        <taxon>Actinomycetes</taxon>
        <taxon>Propionibacteriales</taxon>
        <taxon>Nocardioidaceae</taxon>
        <taxon>Nocardioides</taxon>
    </lineage>
</organism>
<accession>A0A7Y9RXW1</accession>